<dbReference type="RefSeq" id="XP_021824899.1">
    <property type="nucleotide sequence ID" value="XM_021969207.1"/>
</dbReference>
<keyword evidence="7 9" id="KW-0503">Monooxygenase</keyword>
<sequence>MEETFTNNTCSPNFISSSLPYLFLDSEFTSPIALSLAFIIFMFLVKFILRTHNKNSVLVVPLPPGPSPWPIVGCLPEMWRNRPAHRWIHSLMKKLNTDIACIRLGNVHVIPVTSPEIAREFLKKNDAVFASRPVTMATKTLSSGYLTTVVGPWGDQWKKMRRVLVADAFNPSRVHWLLGKRNEEADNLVKFLYNQCSANQNGAVVNVRIAAQFYSGSIMRKMIFNRTYFGKGSEDGGPGVEEEEHVSALLTLLTYAYAFCISDYLPWLRVFDINGHEKKVRKAMNIVKKHQEPIVKERLQEWRDGKRNEPDDLLDVFISLKDANGQPLLSDEEIKAQTTELQLSTVDSPFNVAEWALTEMLNQPEMLKKAEEELDRVVGKKTLVQESHVPHLPYIRACAKEVMRLHPVGPFNLPHVSIADAEVAGYFIPKGSNVILSRLGLGRNPRVWEEPLRFNPERHLSRAVDQRVDLEENDLRFVSFSTGRRGCMGVGLGSTIVVMLLARLLQGFSWSLPPDVDKIDFTEDQIYLKKASPLFAQAKPRLPASVYPK</sequence>
<dbReference type="InterPro" id="IPR017972">
    <property type="entry name" value="Cyt_P450_CS"/>
</dbReference>
<dbReference type="PROSITE" id="PS00086">
    <property type="entry name" value="CYTOCHROME_P450"/>
    <property type="match status" value="1"/>
</dbReference>
<dbReference type="Pfam" id="PF00067">
    <property type="entry name" value="p450"/>
    <property type="match status" value="1"/>
</dbReference>
<dbReference type="Proteomes" id="UP000515124">
    <property type="component" value="Unplaced"/>
</dbReference>
<keyword evidence="10" id="KW-1133">Transmembrane helix</keyword>
<evidence type="ECO:0000256" key="6">
    <source>
        <dbReference type="ARBA" id="ARBA00023004"/>
    </source>
</evidence>
<reference evidence="12" key="1">
    <citation type="submission" date="2025-08" db="UniProtKB">
        <authorList>
            <consortium name="RefSeq"/>
        </authorList>
    </citation>
    <scope>IDENTIFICATION</scope>
</reference>
<keyword evidence="4 8" id="KW-0479">Metal-binding</keyword>
<dbReference type="GO" id="GO:0016705">
    <property type="term" value="F:oxidoreductase activity, acting on paired donors, with incorporation or reduction of molecular oxygen"/>
    <property type="evidence" value="ECO:0007669"/>
    <property type="project" value="InterPro"/>
</dbReference>
<dbReference type="GO" id="GO:0005506">
    <property type="term" value="F:iron ion binding"/>
    <property type="evidence" value="ECO:0007669"/>
    <property type="project" value="InterPro"/>
</dbReference>
<dbReference type="GO" id="GO:0004497">
    <property type="term" value="F:monooxygenase activity"/>
    <property type="evidence" value="ECO:0007669"/>
    <property type="project" value="UniProtKB-KW"/>
</dbReference>
<evidence type="ECO:0000256" key="3">
    <source>
        <dbReference type="ARBA" id="ARBA00022617"/>
    </source>
</evidence>
<dbReference type="InterPro" id="IPR002401">
    <property type="entry name" value="Cyt_P450_E_grp-I"/>
</dbReference>
<evidence type="ECO:0000256" key="1">
    <source>
        <dbReference type="ARBA" id="ARBA00001971"/>
    </source>
</evidence>
<keyword evidence="6 8" id="KW-0408">Iron</keyword>
<dbReference type="GO" id="GO:0019756">
    <property type="term" value="P:cyanogenic glycoside biosynthetic process"/>
    <property type="evidence" value="ECO:0007669"/>
    <property type="project" value="UniProtKB-ARBA"/>
</dbReference>
<evidence type="ECO:0000256" key="8">
    <source>
        <dbReference type="PIRSR" id="PIRSR602401-1"/>
    </source>
</evidence>
<dbReference type="AlphaFoldDB" id="A0A6P5TCN2"/>
<evidence type="ECO:0000256" key="10">
    <source>
        <dbReference type="SAM" id="Phobius"/>
    </source>
</evidence>
<evidence type="ECO:0000313" key="12">
    <source>
        <dbReference type="RefSeq" id="XP_021824899.1"/>
    </source>
</evidence>
<dbReference type="PANTHER" id="PTHR47944:SF19">
    <property type="entry name" value="CYTOCHROME P450 77A4"/>
    <property type="match status" value="1"/>
</dbReference>
<evidence type="ECO:0000256" key="2">
    <source>
        <dbReference type="ARBA" id="ARBA00010617"/>
    </source>
</evidence>
<name>A0A6P5TCN2_PRUAV</name>
<dbReference type="PANTHER" id="PTHR47944">
    <property type="entry name" value="CYTOCHROME P450 98A9"/>
    <property type="match status" value="1"/>
</dbReference>
<evidence type="ECO:0000313" key="11">
    <source>
        <dbReference type="Proteomes" id="UP000515124"/>
    </source>
</evidence>
<accession>A0A6P5TCN2</accession>
<keyword evidence="5 9" id="KW-0560">Oxidoreductase</keyword>
<keyword evidence="3 8" id="KW-0349">Heme</keyword>
<feature type="transmembrane region" description="Helical" evidence="10">
    <location>
        <begin position="28"/>
        <end position="49"/>
    </location>
</feature>
<comment type="cofactor">
    <cofactor evidence="1 8">
        <name>heme</name>
        <dbReference type="ChEBI" id="CHEBI:30413"/>
    </cofactor>
</comment>
<dbReference type="KEGG" id="pavi:110765955"/>
<dbReference type="PRINTS" id="PR00463">
    <property type="entry name" value="EP450I"/>
</dbReference>
<evidence type="ECO:0000256" key="9">
    <source>
        <dbReference type="RuleBase" id="RU000461"/>
    </source>
</evidence>
<evidence type="ECO:0000256" key="5">
    <source>
        <dbReference type="ARBA" id="ARBA00023002"/>
    </source>
</evidence>
<protein>
    <submittedName>
        <fullName evidence="12">Phenylalanine N-monooxygenase-like</fullName>
    </submittedName>
</protein>
<dbReference type="GO" id="GO:0020037">
    <property type="term" value="F:heme binding"/>
    <property type="evidence" value="ECO:0007669"/>
    <property type="project" value="InterPro"/>
</dbReference>
<dbReference type="SUPFAM" id="SSF48264">
    <property type="entry name" value="Cytochrome P450"/>
    <property type="match status" value="1"/>
</dbReference>
<dbReference type="InterPro" id="IPR036396">
    <property type="entry name" value="Cyt_P450_sf"/>
</dbReference>
<proteinExistence type="inferred from homology"/>
<dbReference type="FunFam" id="1.10.630.10:FF:000037">
    <property type="entry name" value="Cytochrome P450 9"/>
    <property type="match status" value="1"/>
</dbReference>
<evidence type="ECO:0000256" key="4">
    <source>
        <dbReference type="ARBA" id="ARBA00022723"/>
    </source>
</evidence>
<keyword evidence="10" id="KW-0812">Transmembrane</keyword>
<dbReference type="PRINTS" id="PR00385">
    <property type="entry name" value="P450"/>
</dbReference>
<comment type="similarity">
    <text evidence="2 9">Belongs to the cytochrome P450 family.</text>
</comment>
<organism evidence="11 12">
    <name type="scientific">Prunus avium</name>
    <name type="common">Cherry</name>
    <name type="synonym">Cerasus avium</name>
    <dbReference type="NCBI Taxonomy" id="42229"/>
    <lineage>
        <taxon>Eukaryota</taxon>
        <taxon>Viridiplantae</taxon>
        <taxon>Streptophyta</taxon>
        <taxon>Embryophyta</taxon>
        <taxon>Tracheophyta</taxon>
        <taxon>Spermatophyta</taxon>
        <taxon>Magnoliopsida</taxon>
        <taxon>eudicotyledons</taxon>
        <taxon>Gunneridae</taxon>
        <taxon>Pentapetalae</taxon>
        <taxon>rosids</taxon>
        <taxon>fabids</taxon>
        <taxon>Rosales</taxon>
        <taxon>Rosaceae</taxon>
        <taxon>Amygdaloideae</taxon>
        <taxon>Amygdaleae</taxon>
        <taxon>Prunus</taxon>
    </lineage>
</organism>
<dbReference type="InterPro" id="IPR001128">
    <property type="entry name" value="Cyt_P450"/>
</dbReference>
<gene>
    <name evidence="12" type="primary">LOC110765955</name>
</gene>
<keyword evidence="10" id="KW-0472">Membrane</keyword>
<feature type="binding site" description="axial binding residue" evidence="8">
    <location>
        <position position="487"/>
    </location>
    <ligand>
        <name>heme</name>
        <dbReference type="ChEBI" id="CHEBI:30413"/>
    </ligand>
    <ligandPart>
        <name>Fe</name>
        <dbReference type="ChEBI" id="CHEBI:18248"/>
    </ligandPart>
</feature>
<evidence type="ECO:0000256" key="7">
    <source>
        <dbReference type="ARBA" id="ARBA00023033"/>
    </source>
</evidence>
<feature type="transmembrane region" description="Helical" evidence="10">
    <location>
        <begin position="486"/>
        <end position="505"/>
    </location>
</feature>
<dbReference type="GeneID" id="110765955"/>
<dbReference type="Gene3D" id="1.10.630.10">
    <property type="entry name" value="Cytochrome P450"/>
    <property type="match status" value="1"/>
</dbReference>
<keyword evidence="11" id="KW-1185">Reference proteome</keyword>